<dbReference type="AlphaFoldDB" id="A0A6S6TFI1"/>
<proteinExistence type="predicted"/>
<reference evidence="1" key="1">
    <citation type="submission" date="2020-01" db="EMBL/GenBank/DDBJ databases">
        <authorList>
            <person name="Meier V. D."/>
            <person name="Meier V D."/>
        </authorList>
    </citation>
    <scope>NUCLEOTIDE SEQUENCE</scope>
    <source>
        <strain evidence="1">HLG_WM_MAG_10</strain>
    </source>
</reference>
<gene>
    <name evidence="1" type="ORF">HELGO_WM40233</name>
</gene>
<accession>A0A6S6TFI1</accession>
<organism evidence="1">
    <name type="scientific">uncultured Aureispira sp</name>
    <dbReference type="NCBI Taxonomy" id="1331704"/>
    <lineage>
        <taxon>Bacteria</taxon>
        <taxon>Pseudomonadati</taxon>
        <taxon>Bacteroidota</taxon>
        <taxon>Saprospiria</taxon>
        <taxon>Saprospirales</taxon>
        <taxon>Saprospiraceae</taxon>
        <taxon>Aureispira</taxon>
        <taxon>environmental samples</taxon>
    </lineage>
</organism>
<protein>
    <submittedName>
        <fullName evidence="1">Uncharacterized protein</fullName>
    </submittedName>
</protein>
<evidence type="ECO:0000313" key="1">
    <source>
        <dbReference type="EMBL" id="CAA6813637.1"/>
    </source>
</evidence>
<name>A0A6S6TFI1_9BACT</name>
<sequence length="164" mass="18930">MTDFFKSTCQTKTNAALFGICDDNNQPEAPAYLNDTDSNTWSAEVRNDQKIEVTFTAIDNCIPIFRANGEMESRIDGLLTYNSNRLIFVELKIVRERWIPDGIEQLENTIELFSAQNDLSSYKKRRAFLANKKHPRFKFSHKETMQAFKNKTGVRLIITAKIKL</sequence>
<dbReference type="EMBL" id="CACVAQ010000205">
    <property type="protein sequence ID" value="CAA6813637.1"/>
    <property type="molecule type" value="Genomic_DNA"/>
</dbReference>